<evidence type="ECO:0000313" key="1">
    <source>
        <dbReference type="EMBL" id="RSN75246.1"/>
    </source>
</evidence>
<organism evidence="1 2">
    <name type="scientific">Candidatus Methanodesulfokora washburnensis</name>
    <dbReference type="NCBI Taxonomy" id="2478471"/>
    <lineage>
        <taxon>Archaea</taxon>
        <taxon>Thermoproteota</taxon>
        <taxon>Candidatus Korarchaeia</taxon>
        <taxon>Candidatus Korarchaeia incertae sedis</taxon>
        <taxon>Candidatus Methanodesulfokora</taxon>
    </lineage>
</organism>
<comment type="caution">
    <text evidence="1">The sequence shown here is derived from an EMBL/GenBank/DDBJ whole genome shotgun (WGS) entry which is preliminary data.</text>
</comment>
<dbReference type="RefSeq" id="WP_125671183.1">
    <property type="nucleotide sequence ID" value="NZ_RCOS01000076.1"/>
</dbReference>
<gene>
    <name evidence="1" type="ORF">D6D85_06340</name>
</gene>
<protein>
    <submittedName>
        <fullName evidence="1">Uncharacterized protein</fullName>
    </submittedName>
</protein>
<name>A0A3R9R5F3_9CREN</name>
<keyword evidence="2" id="KW-1185">Reference proteome</keyword>
<accession>A0A3R9R5F3</accession>
<sequence>MDRSRDLSLLIQDLLSLVDDKIEERLRNFIGYIERILSEEELSKLLENLMEEISRKTERVPSLKFVSPRWTEEYIIEIRKAIKKAAEFLVKEKRKKVEEAVNMYF</sequence>
<dbReference type="Proteomes" id="UP000277582">
    <property type="component" value="Unassembled WGS sequence"/>
</dbReference>
<dbReference type="AlphaFoldDB" id="A0A3R9R5F3"/>
<reference evidence="1 2" key="1">
    <citation type="submission" date="2018-10" db="EMBL/GenBank/DDBJ databases">
        <title>Co-occurring genomic capacity for anaerobic methane metabolism and dissimilatory sulfite reduction discovered in the Korarchaeota.</title>
        <authorList>
            <person name="Mckay L.J."/>
            <person name="Dlakic M."/>
            <person name="Fields M.W."/>
            <person name="Delmont T.O."/>
            <person name="Eren A.M."/>
            <person name="Jay Z.J."/>
            <person name="Klingelsmith K.B."/>
            <person name="Rusch D.B."/>
            <person name="Inskeep W.P."/>
        </authorList>
    </citation>
    <scope>NUCLEOTIDE SEQUENCE [LARGE SCALE GENOMIC DNA]</scope>
    <source>
        <strain evidence="1 2">MDKW</strain>
    </source>
</reference>
<evidence type="ECO:0000313" key="2">
    <source>
        <dbReference type="Proteomes" id="UP000277582"/>
    </source>
</evidence>
<proteinExistence type="predicted"/>
<dbReference type="EMBL" id="RCOS01000076">
    <property type="protein sequence ID" value="RSN75246.1"/>
    <property type="molecule type" value="Genomic_DNA"/>
</dbReference>